<feature type="transmembrane region" description="Helical" evidence="2">
    <location>
        <begin position="42"/>
        <end position="63"/>
    </location>
</feature>
<organism evidence="3 4">
    <name type="scientific">Pochonia chlamydosporia 170</name>
    <dbReference type="NCBI Taxonomy" id="1380566"/>
    <lineage>
        <taxon>Eukaryota</taxon>
        <taxon>Fungi</taxon>
        <taxon>Dikarya</taxon>
        <taxon>Ascomycota</taxon>
        <taxon>Pezizomycotina</taxon>
        <taxon>Sordariomycetes</taxon>
        <taxon>Hypocreomycetidae</taxon>
        <taxon>Hypocreales</taxon>
        <taxon>Clavicipitaceae</taxon>
        <taxon>Pochonia</taxon>
    </lineage>
</organism>
<keyword evidence="2" id="KW-0472">Membrane</keyword>
<dbReference type="AlphaFoldDB" id="A0A179FF23"/>
<accession>A0A179FF23</accession>
<gene>
    <name evidence="3" type="ORF">VFPPC_16161</name>
</gene>
<dbReference type="Proteomes" id="UP000078397">
    <property type="component" value="Unassembled WGS sequence"/>
</dbReference>
<protein>
    <submittedName>
        <fullName evidence="3">Uncharacterized protein</fullName>
    </submittedName>
</protein>
<evidence type="ECO:0000313" key="4">
    <source>
        <dbReference type="Proteomes" id="UP000078397"/>
    </source>
</evidence>
<evidence type="ECO:0000256" key="2">
    <source>
        <dbReference type="SAM" id="Phobius"/>
    </source>
</evidence>
<keyword evidence="4" id="KW-1185">Reference proteome</keyword>
<dbReference type="KEGG" id="pchm:VFPPC_16161"/>
<keyword evidence="2" id="KW-1133">Transmembrane helix</keyword>
<evidence type="ECO:0000313" key="3">
    <source>
        <dbReference type="EMBL" id="OAQ64124.1"/>
    </source>
</evidence>
<evidence type="ECO:0000256" key="1">
    <source>
        <dbReference type="SAM" id="MobiDB-lite"/>
    </source>
</evidence>
<name>A0A179FF23_METCM</name>
<proteinExistence type="predicted"/>
<dbReference type="GeneID" id="28857908"/>
<dbReference type="RefSeq" id="XP_018141438.1">
    <property type="nucleotide sequence ID" value="XM_018293914.1"/>
</dbReference>
<keyword evidence="2" id="KW-0812">Transmembrane</keyword>
<dbReference type="EMBL" id="LSBJ02000005">
    <property type="protein sequence ID" value="OAQ64124.1"/>
    <property type="molecule type" value="Genomic_DNA"/>
</dbReference>
<feature type="region of interest" description="Disordered" evidence="1">
    <location>
        <begin position="1"/>
        <end position="21"/>
    </location>
</feature>
<comment type="caution">
    <text evidence="3">The sequence shown here is derived from an EMBL/GenBank/DDBJ whole genome shotgun (WGS) entry which is preliminary data.</text>
</comment>
<sequence>MLSKQSPLQAQHLIQPSPFNQPNMAGHDRLDGLEQLLAPVAALYYLICLVGMSSLVGGMRFCIPPN</sequence>
<reference evidence="3 4" key="1">
    <citation type="journal article" date="2016" name="PLoS Pathog.">
        <title>Biosynthesis of antibiotic leucinostatins in bio-control fungus Purpureocillium lilacinum and their inhibition on phytophthora revealed by genome mining.</title>
        <authorList>
            <person name="Wang G."/>
            <person name="Liu Z."/>
            <person name="Lin R."/>
            <person name="Li E."/>
            <person name="Mao Z."/>
            <person name="Ling J."/>
            <person name="Yang Y."/>
            <person name="Yin W.B."/>
            <person name="Xie B."/>
        </authorList>
    </citation>
    <scope>NUCLEOTIDE SEQUENCE [LARGE SCALE GENOMIC DNA]</scope>
    <source>
        <strain evidence="3">170</strain>
    </source>
</reference>